<evidence type="ECO:0000313" key="2">
    <source>
        <dbReference type="Proteomes" id="UP000198683"/>
    </source>
</evidence>
<dbReference type="Proteomes" id="UP000198683">
    <property type="component" value="Unassembled WGS sequence"/>
</dbReference>
<dbReference type="SUPFAM" id="SSF140453">
    <property type="entry name" value="EsxAB dimer-like"/>
    <property type="match status" value="1"/>
</dbReference>
<sequence length="83" mass="9412">MPDRISEWQADMHVIAQAADDIERTLQAIDATSDTTIWAGPAGDRFRAEWAQHHAAIRAALDDVRAQTQTITEKVKREEEQQK</sequence>
<proteinExistence type="predicted"/>
<dbReference type="InterPro" id="IPR036689">
    <property type="entry name" value="ESAT-6-like_sf"/>
</dbReference>
<accession>A0A1G9HY65</accession>
<dbReference type="STRING" id="683260.SAMN05421874_11724"/>
<dbReference type="AlphaFoldDB" id="A0A1G9HY65"/>
<reference evidence="1 2" key="1">
    <citation type="submission" date="2016-10" db="EMBL/GenBank/DDBJ databases">
        <authorList>
            <person name="de Groot N.N."/>
        </authorList>
    </citation>
    <scope>NUCLEOTIDE SEQUENCE [LARGE SCALE GENOMIC DNA]</scope>
    <source>
        <strain evidence="1 2">CGMCC 4.5681</strain>
    </source>
</reference>
<gene>
    <name evidence="1" type="ORF">SAMN05421874_11724</name>
</gene>
<dbReference type="Gene3D" id="1.10.287.1060">
    <property type="entry name" value="ESAT-6-like"/>
    <property type="match status" value="1"/>
</dbReference>
<evidence type="ECO:0000313" key="1">
    <source>
        <dbReference type="EMBL" id="SDL17513.1"/>
    </source>
</evidence>
<name>A0A1G9HY65_9ACTN</name>
<organism evidence="1 2">
    <name type="scientific">Nonomuraea maritima</name>
    <dbReference type="NCBI Taxonomy" id="683260"/>
    <lineage>
        <taxon>Bacteria</taxon>
        <taxon>Bacillati</taxon>
        <taxon>Actinomycetota</taxon>
        <taxon>Actinomycetes</taxon>
        <taxon>Streptosporangiales</taxon>
        <taxon>Streptosporangiaceae</taxon>
        <taxon>Nonomuraea</taxon>
    </lineage>
</organism>
<protein>
    <recommendedName>
        <fullName evidence="3">WXG100 family type VII secretion target</fullName>
    </recommendedName>
</protein>
<evidence type="ECO:0008006" key="3">
    <source>
        <dbReference type="Google" id="ProtNLM"/>
    </source>
</evidence>
<dbReference type="EMBL" id="FNFB01000017">
    <property type="protein sequence ID" value="SDL17513.1"/>
    <property type="molecule type" value="Genomic_DNA"/>
</dbReference>
<keyword evidence="2" id="KW-1185">Reference proteome</keyword>